<evidence type="ECO:0000259" key="1">
    <source>
        <dbReference type="PROSITE" id="PS50181"/>
    </source>
</evidence>
<dbReference type="Pfam" id="PF00646">
    <property type="entry name" value="F-box"/>
    <property type="match status" value="1"/>
</dbReference>
<dbReference type="InterPro" id="IPR006527">
    <property type="entry name" value="F-box-assoc_dom_typ1"/>
</dbReference>
<dbReference type="AlphaFoldDB" id="A0A397XY22"/>
<dbReference type="SUPFAM" id="SSF81383">
    <property type="entry name" value="F-box domain"/>
    <property type="match status" value="1"/>
</dbReference>
<gene>
    <name evidence="2" type="ORF">BRARA_I02931</name>
</gene>
<organism evidence="2 3">
    <name type="scientific">Brassica campestris</name>
    <name type="common">Field mustard</name>
    <dbReference type="NCBI Taxonomy" id="3711"/>
    <lineage>
        <taxon>Eukaryota</taxon>
        <taxon>Viridiplantae</taxon>
        <taxon>Streptophyta</taxon>
        <taxon>Embryophyta</taxon>
        <taxon>Tracheophyta</taxon>
        <taxon>Spermatophyta</taxon>
        <taxon>Magnoliopsida</taxon>
        <taxon>eudicotyledons</taxon>
        <taxon>Gunneridae</taxon>
        <taxon>Pentapetalae</taxon>
        <taxon>rosids</taxon>
        <taxon>malvids</taxon>
        <taxon>Brassicales</taxon>
        <taxon>Brassicaceae</taxon>
        <taxon>Brassiceae</taxon>
        <taxon>Brassica</taxon>
    </lineage>
</organism>
<dbReference type="InterPro" id="IPR001810">
    <property type="entry name" value="F-box_dom"/>
</dbReference>
<dbReference type="PANTHER" id="PTHR31672">
    <property type="entry name" value="BNACNNG10540D PROTEIN"/>
    <property type="match status" value="1"/>
</dbReference>
<dbReference type="SUPFAM" id="SSF50965">
    <property type="entry name" value="Galactose oxidase, central domain"/>
    <property type="match status" value="1"/>
</dbReference>
<dbReference type="InterPro" id="IPR017451">
    <property type="entry name" value="F-box-assoc_interact_dom"/>
</dbReference>
<dbReference type="InterPro" id="IPR050796">
    <property type="entry name" value="SCF_F-box_component"/>
</dbReference>
<dbReference type="EMBL" id="CM010636">
    <property type="protein sequence ID" value="RID46251.1"/>
    <property type="molecule type" value="Genomic_DNA"/>
</dbReference>
<dbReference type="SMART" id="SM00256">
    <property type="entry name" value="FBOX"/>
    <property type="match status" value="1"/>
</dbReference>
<evidence type="ECO:0000313" key="2">
    <source>
        <dbReference type="EMBL" id="RID46251.1"/>
    </source>
</evidence>
<name>A0A397XY22_BRACM</name>
<dbReference type="InterPro" id="IPR036047">
    <property type="entry name" value="F-box-like_dom_sf"/>
</dbReference>
<accession>A0A397XY22</accession>
<dbReference type="Pfam" id="PF07734">
    <property type="entry name" value="FBA_1"/>
    <property type="match status" value="1"/>
</dbReference>
<dbReference type="Gene3D" id="1.20.1280.50">
    <property type="match status" value="1"/>
</dbReference>
<dbReference type="InterPro" id="IPR011043">
    <property type="entry name" value="Gal_Oxase/kelch_b-propeller"/>
</dbReference>
<feature type="domain" description="F-box" evidence="1">
    <location>
        <begin position="20"/>
        <end position="65"/>
    </location>
</feature>
<dbReference type="PANTHER" id="PTHR31672:SF10">
    <property type="entry name" value="F-BOX DOMAIN-CONTAINING PROTEIN"/>
    <property type="match status" value="1"/>
</dbReference>
<dbReference type="Proteomes" id="UP000264353">
    <property type="component" value="Chromosome A9"/>
</dbReference>
<dbReference type="PROSITE" id="PS50181">
    <property type="entry name" value="FBOX"/>
    <property type="match status" value="1"/>
</dbReference>
<evidence type="ECO:0000313" key="3">
    <source>
        <dbReference type="Proteomes" id="UP000264353"/>
    </source>
</evidence>
<sequence>MVTNKIVTSLPNKSIPIETTTKISDLPVNLVEEILSRVPLKYMRAVRLTCKEWDTLSKSPIFPKMHADKIRSDDSMMMIAMIDYNLYLMRVVFFVNEDPLLENIQSKISQVFHCDGLLLCVLEEDATKVIVWNPYWGQTRSIDCRYSHRPYGLDRFTYALGYDYEDKGSSHKYYYNAPIDQFFWYEIYDFESSTWKTLDVTPHWRILFSQRGASLKGNTYWPASQRNTNDVLDDHIICFDYTTESFGPLLRLPFDAGEDDYVTLSCVREEKLAVLLTHNEAGPMEFDIWITTKIEADKVSWSKFLRVETETGFFALVNCDSFFIDEEKKVAMGYHNTFNIVGEVGYLKKLELVERAGGDIGLGYCRSNGCSYVPSLVQIKQSAAGGGGERKRQSDLEKQRYDQNMSRLAAIENRSSV</sequence>
<reference evidence="2 3" key="1">
    <citation type="submission" date="2018-06" db="EMBL/GenBank/DDBJ databases">
        <title>WGS assembly of Brassica rapa FPsc.</title>
        <authorList>
            <person name="Bowman J."/>
            <person name="Kohchi T."/>
            <person name="Yamato K."/>
            <person name="Jenkins J."/>
            <person name="Shu S."/>
            <person name="Ishizaki K."/>
            <person name="Yamaoka S."/>
            <person name="Nishihama R."/>
            <person name="Nakamura Y."/>
            <person name="Berger F."/>
            <person name="Adam C."/>
            <person name="Aki S."/>
            <person name="Althoff F."/>
            <person name="Araki T."/>
            <person name="Arteaga-Vazquez M."/>
            <person name="Balasubrmanian S."/>
            <person name="Bauer D."/>
            <person name="Boehm C."/>
            <person name="Briginshaw L."/>
            <person name="Caballero-Perez J."/>
            <person name="Catarino B."/>
            <person name="Chen F."/>
            <person name="Chiyoda S."/>
            <person name="Chovatia M."/>
            <person name="Davies K."/>
            <person name="Delmans M."/>
            <person name="Demura T."/>
            <person name="Dierschke T."/>
            <person name="Dolan L."/>
            <person name="Dorantes-Acosta A."/>
            <person name="Eklund D."/>
            <person name="Florent S."/>
            <person name="Flores-Sandoval E."/>
            <person name="Fujiyama A."/>
            <person name="Fukuzawa H."/>
            <person name="Galik B."/>
            <person name="Grimanelli D."/>
            <person name="Grimwood J."/>
            <person name="Grossniklaus U."/>
            <person name="Hamada T."/>
            <person name="Haseloff J."/>
            <person name="Hetherington A."/>
            <person name="Higo A."/>
            <person name="Hirakawa Y."/>
            <person name="Hundley H."/>
            <person name="Ikeda Y."/>
            <person name="Inoue K."/>
            <person name="Inoue S."/>
            <person name="Ishida S."/>
            <person name="Jia Q."/>
            <person name="Kakita M."/>
            <person name="Kanazawa T."/>
            <person name="Kawai Y."/>
            <person name="Kawashima T."/>
            <person name="Kennedy M."/>
            <person name="Kinose K."/>
            <person name="Kinoshita T."/>
            <person name="Kohara Y."/>
            <person name="Koide E."/>
            <person name="Komatsu K."/>
            <person name="Kopischke S."/>
            <person name="Kubo M."/>
            <person name="Kyozuka J."/>
            <person name="Lagercrantz U."/>
            <person name="Lin S."/>
            <person name="Lindquist E."/>
            <person name="Lipzen A."/>
            <person name="Lu C."/>
            <person name="Luna E."/>
            <person name="Martienssen R."/>
            <person name="Minamino N."/>
            <person name="Mizutani M."/>
            <person name="Mizutani M."/>
            <person name="Mochizuki N."/>
            <person name="Monte I."/>
            <person name="Mosher R."/>
            <person name="Nagasaki H."/>
            <person name="Nakagami H."/>
            <person name="Naramoto S."/>
            <person name="Nishitani K."/>
            <person name="Ohtani M."/>
            <person name="Okamoto T."/>
            <person name="Okumura M."/>
            <person name="Phillips J."/>
            <person name="Pollak B."/>
            <person name="Reinders A."/>
            <person name="Roevekamp M."/>
            <person name="Sano R."/>
            <person name="Sawa S."/>
            <person name="Schmid M."/>
            <person name="Shirakawa M."/>
            <person name="Solano R."/>
            <person name="Spunde A."/>
            <person name="Suetsugu N."/>
            <person name="Sugano S."/>
            <person name="Sugiyama A."/>
            <person name="Sun R."/>
            <person name="Suzuki Y."/>
            <person name="Takenaka M."/>
            <person name="Takezawa D."/>
            <person name="Tomogane H."/>
            <person name="Tsuzuki M."/>
            <person name="Ueda T."/>
            <person name="Umeda M."/>
            <person name="Ward J."/>
            <person name="Watanabe Y."/>
            <person name="Yazaki K."/>
            <person name="Yokoyama R."/>
            <person name="Yoshitake Y."/>
            <person name="Yotsui I."/>
            <person name="Zachgo S."/>
            <person name="Schmutz J."/>
        </authorList>
    </citation>
    <scope>NUCLEOTIDE SEQUENCE [LARGE SCALE GENOMIC DNA]</scope>
    <source>
        <strain evidence="3">cv. B-3</strain>
    </source>
</reference>
<dbReference type="CDD" id="cd22157">
    <property type="entry name" value="F-box_AtFBW1-like"/>
    <property type="match status" value="1"/>
</dbReference>
<dbReference type="NCBIfam" id="TIGR01640">
    <property type="entry name" value="F_box_assoc_1"/>
    <property type="match status" value="1"/>
</dbReference>
<proteinExistence type="predicted"/>
<protein>
    <recommendedName>
        <fullName evidence="1">F-box domain-containing protein</fullName>
    </recommendedName>
</protein>